<evidence type="ECO:0000259" key="12">
    <source>
        <dbReference type="PROSITE" id="PS50888"/>
    </source>
</evidence>
<dbReference type="InterPro" id="IPR011598">
    <property type="entry name" value="bHLH_dom"/>
</dbReference>
<reference evidence="14" key="1">
    <citation type="journal article" date="2019" name="Curr. Biol.">
        <title>Genome Sequence of Striga asiatica Provides Insight into the Evolution of Plant Parasitism.</title>
        <authorList>
            <person name="Yoshida S."/>
            <person name="Kim S."/>
            <person name="Wafula E.K."/>
            <person name="Tanskanen J."/>
            <person name="Kim Y.M."/>
            <person name="Honaas L."/>
            <person name="Yang Z."/>
            <person name="Spallek T."/>
            <person name="Conn C.E."/>
            <person name="Ichihashi Y."/>
            <person name="Cheong K."/>
            <person name="Cui S."/>
            <person name="Der J.P."/>
            <person name="Gundlach H."/>
            <person name="Jiao Y."/>
            <person name="Hori C."/>
            <person name="Ishida J.K."/>
            <person name="Kasahara H."/>
            <person name="Kiba T."/>
            <person name="Kim M.S."/>
            <person name="Koo N."/>
            <person name="Laohavisit A."/>
            <person name="Lee Y.H."/>
            <person name="Lumba S."/>
            <person name="McCourt P."/>
            <person name="Mortimer J.C."/>
            <person name="Mutuku J.M."/>
            <person name="Nomura T."/>
            <person name="Sasaki-Sekimoto Y."/>
            <person name="Seto Y."/>
            <person name="Wang Y."/>
            <person name="Wakatake T."/>
            <person name="Sakakibara H."/>
            <person name="Demura T."/>
            <person name="Yamaguchi S."/>
            <person name="Yoneyama K."/>
            <person name="Manabe R.I."/>
            <person name="Nelson D.C."/>
            <person name="Schulman A.H."/>
            <person name="Timko M.P."/>
            <person name="dePamphilis C.W."/>
            <person name="Choi D."/>
            <person name="Shirasu K."/>
        </authorList>
    </citation>
    <scope>NUCLEOTIDE SEQUENCE [LARGE SCALE GENOMIC DNA]</scope>
    <source>
        <strain evidence="14">cv. UVA1</strain>
    </source>
</reference>
<evidence type="ECO:0000256" key="4">
    <source>
        <dbReference type="ARBA" id="ARBA00022737"/>
    </source>
</evidence>
<feature type="region of interest" description="Disordered" evidence="11">
    <location>
        <begin position="116"/>
        <end position="169"/>
    </location>
</feature>
<organism evidence="13 14">
    <name type="scientific">Striga asiatica</name>
    <name type="common">Asiatic witchweed</name>
    <name type="synonym">Buchnera asiatica</name>
    <dbReference type="NCBI Taxonomy" id="4170"/>
    <lineage>
        <taxon>Eukaryota</taxon>
        <taxon>Viridiplantae</taxon>
        <taxon>Streptophyta</taxon>
        <taxon>Embryophyta</taxon>
        <taxon>Tracheophyta</taxon>
        <taxon>Spermatophyta</taxon>
        <taxon>Magnoliopsida</taxon>
        <taxon>eudicotyledons</taxon>
        <taxon>Gunneridae</taxon>
        <taxon>Pentapetalae</taxon>
        <taxon>asterids</taxon>
        <taxon>lamiids</taxon>
        <taxon>Lamiales</taxon>
        <taxon>Orobanchaceae</taxon>
        <taxon>Buchnereae</taxon>
        <taxon>Striga</taxon>
    </lineage>
</organism>
<dbReference type="PROSITE" id="PS51375">
    <property type="entry name" value="PPR"/>
    <property type="match status" value="3"/>
</dbReference>
<comment type="caution">
    <text evidence="13">The sequence shown here is derived from an EMBL/GenBank/DDBJ whole genome shotgun (WGS) entry which is preliminary data.</text>
</comment>
<accession>A0A5A7Q4A8</accession>
<keyword evidence="5" id="KW-0809">Transit peptide</keyword>
<keyword evidence="8" id="KW-0804">Transcription</keyword>
<dbReference type="EMBL" id="BKCP01005772">
    <property type="protein sequence ID" value="GER39904.1"/>
    <property type="molecule type" value="Genomic_DNA"/>
</dbReference>
<comment type="similarity">
    <text evidence="3">Belongs to the PPR family. PCMP-H subfamily.</text>
</comment>
<dbReference type="InterPro" id="IPR032867">
    <property type="entry name" value="DYW_dom"/>
</dbReference>
<name>A0A5A7Q4A8_STRAF</name>
<evidence type="ECO:0000256" key="10">
    <source>
        <dbReference type="PROSITE-ProRule" id="PRU00708"/>
    </source>
</evidence>
<dbReference type="InterPro" id="IPR002885">
    <property type="entry name" value="PPR_rpt"/>
</dbReference>
<keyword evidence="7" id="KW-0496">Mitochondrion</keyword>
<dbReference type="Pfam" id="PF01535">
    <property type="entry name" value="PPR"/>
    <property type="match status" value="4"/>
</dbReference>
<dbReference type="InterPro" id="IPR036638">
    <property type="entry name" value="HLH_DNA-bd_sf"/>
</dbReference>
<dbReference type="SMART" id="SM00353">
    <property type="entry name" value="HLH"/>
    <property type="match status" value="1"/>
</dbReference>
<feature type="repeat" description="PPR" evidence="10">
    <location>
        <begin position="559"/>
        <end position="593"/>
    </location>
</feature>
<dbReference type="Gene3D" id="1.25.40.10">
    <property type="entry name" value="Tetratricopeptide repeat domain"/>
    <property type="match status" value="3"/>
</dbReference>
<feature type="compositionally biased region" description="Polar residues" evidence="11">
    <location>
        <begin position="125"/>
        <end position="139"/>
    </location>
</feature>
<feature type="domain" description="BHLH" evidence="12">
    <location>
        <begin position="185"/>
        <end position="235"/>
    </location>
</feature>
<evidence type="ECO:0000256" key="11">
    <source>
        <dbReference type="SAM" id="MobiDB-lite"/>
    </source>
</evidence>
<dbReference type="InterPro" id="IPR011990">
    <property type="entry name" value="TPR-like_helical_dom_sf"/>
</dbReference>
<evidence type="ECO:0000256" key="3">
    <source>
        <dbReference type="ARBA" id="ARBA00006643"/>
    </source>
</evidence>
<dbReference type="Pfam" id="PF13041">
    <property type="entry name" value="PPR_2"/>
    <property type="match status" value="2"/>
</dbReference>
<proteinExistence type="inferred from homology"/>
<keyword evidence="6" id="KW-0805">Transcription regulation</keyword>
<dbReference type="GO" id="GO:0008270">
    <property type="term" value="F:zinc ion binding"/>
    <property type="evidence" value="ECO:0007669"/>
    <property type="project" value="InterPro"/>
</dbReference>
<dbReference type="CDD" id="cd18919">
    <property type="entry name" value="bHLH_AtBPE_like"/>
    <property type="match status" value="1"/>
</dbReference>
<dbReference type="NCBIfam" id="TIGR00756">
    <property type="entry name" value="PPR"/>
    <property type="match status" value="3"/>
</dbReference>
<keyword evidence="14" id="KW-1185">Reference proteome</keyword>
<gene>
    <name evidence="13" type="ORF">STAS_16553</name>
</gene>
<evidence type="ECO:0000256" key="1">
    <source>
        <dbReference type="ARBA" id="ARBA00004123"/>
    </source>
</evidence>
<feature type="region of interest" description="Disordered" evidence="11">
    <location>
        <begin position="1"/>
        <end position="22"/>
    </location>
</feature>
<feature type="repeat" description="PPR" evidence="10">
    <location>
        <begin position="660"/>
        <end position="694"/>
    </location>
</feature>
<dbReference type="FunFam" id="1.25.40.10:FF:000366">
    <property type="entry name" value="Pentatricopeptide (PPR) repeat-containing protein"/>
    <property type="match status" value="1"/>
</dbReference>
<evidence type="ECO:0000256" key="2">
    <source>
        <dbReference type="ARBA" id="ARBA00004173"/>
    </source>
</evidence>
<keyword evidence="9" id="KW-0539">Nucleus</keyword>
<dbReference type="PROSITE" id="PS50888">
    <property type="entry name" value="BHLH"/>
    <property type="match status" value="1"/>
</dbReference>
<dbReference type="GO" id="GO:0003723">
    <property type="term" value="F:RNA binding"/>
    <property type="evidence" value="ECO:0007669"/>
    <property type="project" value="InterPro"/>
</dbReference>
<evidence type="ECO:0000256" key="9">
    <source>
        <dbReference type="ARBA" id="ARBA00023242"/>
    </source>
</evidence>
<dbReference type="Gene3D" id="4.10.280.10">
    <property type="entry name" value="Helix-loop-helix DNA-binding domain"/>
    <property type="match status" value="1"/>
</dbReference>
<keyword evidence="4" id="KW-0677">Repeat</keyword>
<dbReference type="FunFam" id="1.25.40.10:FF:000488">
    <property type="entry name" value="Pentatricopeptide repeat-containing protein, mitochondrial"/>
    <property type="match status" value="1"/>
</dbReference>
<dbReference type="OrthoDB" id="185373at2759"/>
<dbReference type="FunFam" id="1.25.40.10:FF:000501">
    <property type="entry name" value="Putative pentatricopeptide repeat-containing protein mitochondrial"/>
    <property type="match status" value="1"/>
</dbReference>
<dbReference type="Pfam" id="PF00010">
    <property type="entry name" value="HLH"/>
    <property type="match status" value="1"/>
</dbReference>
<dbReference type="SUPFAM" id="SSF47459">
    <property type="entry name" value="HLH, helix-loop-helix DNA-binding domain"/>
    <property type="match status" value="1"/>
</dbReference>
<dbReference type="InterPro" id="IPR046848">
    <property type="entry name" value="E_motif"/>
</dbReference>
<comment type="subcellular location">
    <subcellularLocation>
        <location evidence="2">Mitochondrion</location>
    </subcellularLocation>
    <subcellularLocation>
        <location evidence="1">Nucleus</location>
    </subcellularLocation>
</comment>
<dbReference type="GO" id="GO:0046983">
    <property type="term" value="F:protein dimerization activity"/>
    <property type="evidence" value="ECO:0007669"/>
    <property type="project" value="InterPro"/>
</dbReference>
<feature type="repeat" description="PPR" evidence="10">
    <location>
        <begin position="458"/>
        <end position="492"/>
    </location>
</feature>
<sequence>MEGGFEVSPPQFGSEISGPEPGQMDLRIEEIHSMISGPLETEGSSFTALLELPPPQAMELLIKEDFPAKSMPPPIFPSNIALVDRASRLSTYAPAGDSVESTMILSASSSMKLDLVKQEPPESYSHLNSSSPAVSNQSLKSGKRKEREKKVKEPTKKNKKAVANEASEASGEKLPYVHVRARRGQATDSHSLAERARREKINARMKLLQELVPGCNKISGTAMVLDEIINHVQALQRQVEFLSMRLAAVNPRVDFNLDALLAVENGSSMDNSYAGMFDPPVWPEGQINTNRYHQQLHVDGLQQSLWAREEDTSNFINQDHSLLSYDSPANSDSSTWPHSPKQTMLRTMFRFSCRHPKQTNTPFLESHPLTTQSLDDLNQALQEMSAWGLDTNFKDYDAVLNECVNQKSLRGGQRVQAHMMKTHFLPSVHHRTRMIVLYLKCQLLGDARMVFDEMRERNVVSWTAMISGYNKSGSHSEALGLFVQMLRSGTSPNEFTFATVLTSSAGPHGLEHGRQIHSLIAKSPFEFHVYVGSSLLDLYAKYGKAREARAIFDRLPDQDVVSCTAMISGYAQSGLDFEALELFRVLQREGMASNHVTYASILSALSGLAAFEYGRQVHGQVFRSKLPFYTILQNSLIDMYSKCGNLCYARRVFDKMPERTSVSWNALLAGYGKHGMGKTVVELYNKMRQENKVKPDGTTFLTVLSGCSHGGGMEKTGLRIFDEIDSAQLSVEHYGCLVDLLGRAGQLEKALRFVKEMPFEPNAAIWSSLLGACKAHKNVSIGKIAGDKLLEMEPENSANYVILCNLYASDGKWNEVRKTRELMKRNAVVKEPGKSWIELGRTIHTFFAGDRSHSRREEIFEKVRELSERIKGVGYCPDLGSVLYDVDEEQKERMLLGHSEKLALAFGMMSVCEGKAIRIMKNLRICVDCHNFAKFVSLVYGREVLIRDKSRFHHIVDGVCLCGDYW</sequence>
<dbReference type="PANTHER" id="PTHR47926:SF466">
    <property type="entry name" value="(WILD MALAYSIAN BANANA) HYPOTHETICAL PROTEIN"/>
    <property type="match status" value="1"/>
</dbReference>
<dbReference type="FunFam" id="4.10.280.10:FF:000042">
    <property type="entry name" value="transcription factor bHLH48-like isoform X1"/>
    <property type="match status" value="1"/>
</dbReference>
<evidence type="ECO:0000256" key="8">
    <source>
        <dbReference type="ARBA" id="ARBA00023163"/>
    </source>
</evidence>
<evidence type="ECO:0000313" key="14">
    <source>
        <dbReference type="Proteomes" id="UP000325081"/>
    </source>
</evidence>
<dbReference type="Proteomes" id="UP000325081">
    <property type="component" value="Unassembled WGS sequence"/>
</dbReference>
<evidence type="ECO:0000256" key="5">
    <source>
        <dbReference type="ARBA" id="ARBA00022946"/>
    </source>
</evidence>
<dbReference type="GO" id="GO:0005634">
    <property type="term" value="C:nucleus"/>
    <property type="evidence" value="ECO:0007669"/>
    <property type="project" value="UniProtKB-SubCell"/>
</dbReference>
<dbReference type="AlphaFoldDB" id="A0A5A7Q4A8"/>
<dbReference type="Pfam" id="PF14432">
    <property type="entry name" value="DYW_deaminase"/>
    <property type="match status" value="1"/>
</dbReference>
<dbReference type="Pfam" id="PF20431">
    <property type="entry name" value="E_motif"/>
    <property type="match status" value="1"/>
</dbReference>
<dbReference type="GO" id="GO:0009451">
    <property type="term" value="P:RNA modification"/>
    <property type="evidence" value="ECO:0007669"/>
    <property type="project" value="InterPro"/>
</dbReference>
<evidence type="ECO:0000313" key="13">
    <source>
        <dbReference type="EMBL" id="GER39904.1"/>
    </source>
</evidence>
<dbReference type="GO" id="GO:0005739">
    <property type="term" value="C:mitochondrion"/>
    <property type="evidence" value="ECO:0007669"/>
    <property type="project" value="UniProtKB-SubCell"/>
</dbReference>
<dbReference type="InterPro" id="IPR046960">
    <property type="entry name" value="PPR_At4g14850-like_plant"/>
</dbReference>
<evidence type="ECO:0000256" key="6">
    <source>
        <dbReference type="ARBA" id="ARBA00023015"/>
    </source>
</evidence>
<dbReference type="PANTHER" id="PTHR47926">
    <property type="entry name" value="PENTATRICOPEPTIDE REPEAT-CONTAINING PROTEIN"/>
    <property type="match status" value="1"/>
</dbReference>
<protein>
    <submittedName>
        <fullName evidence="13">Pentatricopeptide repeat-containing family protein</fullName>
    </submittedName>
</protein>
<dbReference type="FunFam" id="1.25.40.10:FF:000031">
    <property type="entry name" value="Pentatricopeptide repeat-containing protein mitochondrial"/>
    <property type="match status" value="1"/>
</dbReference>
<evidence type="ECO:0000256" key="7">
    <source>
        <dbReference type="ARBA" id="ARBA00023128"/>
    </source>
</evidence>